<evidence type="ECO:0000313" key="3">
    <source>
        <dbReference type="EMBL" id="KAF6738248.1"/>
    </source>
</evidence>
<reference evidence="3" key="1">
    <citation type="journal article" name="BMC Genomics">
        <title>Long-read sequencing and de novo genome assembly of marine medaka (Oryzias melastigma).</title>
        <authorList>
            <person name="Liang P."/>
            <person name="Saqib H.S.A."/>
            <person name="Ni X."/>
            <person name="Shen Y."/>
        </authorList>
    </citation>
    <scope>NUCLEOTIDE SEQUENCE</scope>
    <source>
        <strain evidence="3">Bigg-433</strain>
    </source>
</reference>
<evidence type="ECO:0000256" key="2">
    <source>
        <dbReference type="SAM" id="Phobius"/>
    </source>
</evidence>
<name>A0A834FQ11_ORYME</name>
<comment type="caution">
    <text evidence="3">The sequence shown here is derived from an EMBL/GenBank/DDBJ whole genome shotgun (WGS) entry which is preliminary data.</text>
</comment>
<feature type="compositionally biased region" description="Basic and acidic residues" evidence="1">
    <location>
        <begin position="1"/>
        <end position="14"/>
    </location>
</feature>
<proteinExistence type="predicted"/>
<feature type="region of interest" description="Disordered" evidence="1">
    <location>
        <begin position="1"/>
        <end position="40"/>
    </location>
</feature>
<dbReference type="EMBL" id="WKFB01000031">
    <property type="protein sequence ID" value="KAF6738248.1"/>
    <property type="molecule type" value="Genomic_DNA"/>
</dbReference>
<dbReference type="AlphaFoldDB" id="A0A834FQ11"/>
<keyword evidence="2" id="KW-1133">Transmembrane helix</keyword>
<keyword evidence="2" id="KW-0812">Transmembrane</keyword>
<evidence type="ECO:0000313" key="4">
    <source>
        <dbReference type="Proteomes" id="UP000646548"/>
    </source>
</evidence>
<protein>
    <submittedName>
        <fullName evidence="3">Uncharacterized protein</fullName>
    </submittedName>
</protein>
<sequence>MKDGVLGSGREKSQGEVADSGCEYPASEKSDQTDSQGSVSQCHRGCQSMLVPSCPTMHRARPTLLLLLLPLLLVQGLLLHLA</sequence>
<gene>
    <name evidence="3" type="ORF">FQA47_016880</name>
</gene>
<dbReference type="Proteomes" id="UP000646548">
    <property type="component" value="Unassembled WGS sequence"/>
</dbReference>
<feature type="transmembrane region" description="Helical" evidence="2">
    <location>
        <begin position="63"/>
        <end position="81"/>
    </location>
</feature>
<keyword evidence="2" id="KW-0472">Membrane</keyword>
<organism evidence="3 4">
    <name type="scientific">Oryzias melastigma</name>
    <name type="common">Marine medaka</name>
    <dbReference type="NCBI Taxonomy" id="30732"/>
    <lineage>
        <taxon>Eukaryota</taxon>
        <taxon>Metazoa</taxon>
        <taxon>Chordata</taxon>
        <taxon>Craniata</taxon>
        <taxon>Vertebrata</taxon>
        <taxon>Euteleostomi</taxon>
        <taxon>Actinopterygii</taxon>
        <taxon>Neopterygii</taxon>
        <taxon>Teleostei</taxon>
        <taxon>Neoteleostei</taxon>
        <taxon>Acanthomorphata</taxon>
        <taxon>Ovalentaria</taxon>
        <taxon>Atherinomorphae</taxon>
        <taxon>Beloniformes</taxon>
        <taxon>Adrianichthyidae</taxon>
        <taxon>Oryziinae</taxon>
        <taxon>Oryzias</taxon>
    </lineage>
</organism>
<evidence type="ECO:0000256" key="1">
    <source>
        <dbReference type="SAM" id="MobiDB-lite"/>
    </source>
</evidence>
<accession>A0A834FQ11</accession>